<gene>
    <name evidence="6" type="ORF">N7482_001309</name>
</gene>
<dbReference type="SUPFAM" id="SSF52540">
    <property type="entry name" value="P-loop containing nucleoside triphosphate hydrolases"/>
    <property type="match status" value="1"/>
</dbReference>
<organism evidence="6 7">
    <name type="scientific">Penicillium canariense</name>
    <dbReference type="NCBI Taxonomy" id="189055"/>
    <lineage>
        <taxon>Eukaryota</taxon>
        <taxon>Fungi</taxon>
        <taxon>Dikarya</taxon>
        <taxon>Ascomycota</taxon>
        <taxon>Pezizomycotina</taxon>
        <taxon>Eurotiomycetes</taxon>
        <taxon>Eurotiomycetidae</taxon>
        <taxon>Eurotiales</taxon>
        <taxon>Aspergillaceae</taxon>
        <taxon>Penicillium</taxon>
    </lineage>
</organism>
<dbReference type="Proteomes" id="UP001149163">
    <property type="component" value="Unassembled WGS sequence"/>
</dbReference>
<evidence type="ECO:0000313" key="6">
    <source>
        <dbReference type="EMBL" id="KAJ5175432.1"/>
    </source>
</evidence>
<dbReference type="EMBL" id="JAPQKN010000001">
    <property type="protein sequence ID" value="KAJ5175432.1"/>
    <property type="molecule type" value="Genomic_DNA"/>
</dbReference>
<dbReference type="Gene3D" id="3.40.50.300">
    <property type="entry name" value="P-loop containing nucleotide triphosphate hydrolases"/>
    <property type="match status" value="1"/>
</dbReference>
<feature type="repeat" description="ANK" evidence="2">
    <location>
        <begin position="1319"/>
        <end position="1348"/>
    </location>
</feature>
<dbReference type="PANTHER" id="PTHR10039:SF16">
    <property type="entry name" value="GPI INOSITOL-DEACYLASE"/>
    <property type="match status" value="1"/>
</dbReference>
<reference evidence="6" key="2">
    <citation type="journal article" date="2023" name="IMA Fungus">
        <title>Comparative genomic study of the Penicillium genus elucidates a diverse pangenome and 15 lateral gene transfer events.</title>
        <authorList>
            <person name="Petersen C."/>
            <person name="Sorensen T."/>
            <person name="Nielsen M.R."/>
            <person name="Sondergaard T.E."/>
            <person name="Sorensen J.L."/>
            <person name="Fitzpatrick D.A."/>
            <person name="Frisvad J.C."/>
            <person name="Nielsen K.L."/>
        </authorList>
    </citation>
    <scope>NUCLEOTIDE SEQUENCE</scope>
    <source>
        <strain evidence="6">IBT 26290</strain>
    </source>
</reference>
<dbReference type="Pfam" id="PF12796">
    <property type="entry name" value="Ank_2"/>
    <property type="match status" value="4"/>
</dbReference>
<dbReference type="InterPro" id="IPR002110">
    <property type="entry name" value="Ankyrin_rpt"/>
</dbReference>
<feature type="domain" description="Nephrocystin 3-like N-terminal" evidence="5">
    <location>
        <begin position="360"/>
        <end position="530"/>
    </location>
</feature>
<protein>
    <recommendedName>
        <fullName evidence="8">NACHT domain-containing protein</fullName>
    </recommendedName>
</protein>
<evidence type="ECO:0000256" key="2">
    <source>
        <dbReference type="PROSITE-ProRule" id="PRU00023"/>
    </source>
</evidence>
<dbReference type="Pfam" id="PF22939">
    <property type="entry name" value="WHD_GPIID"/>
    <property type="match status" value="1"/>
</dbReference>
<dbReference type="InterPro" id="IPR036770">
    <property type="entry name" value="Ankyrin_rpt-contain_sf"/>
</dbReference>
<dbReference type="PANTHER" id="PTHR10039">
    <property type="entry name" value="AMELOGENIN"/>
    <property type="match status" value="1"/>
</dbReference>
<dbReference type="PROSITE" id="PS50297">
    <property type="entry name" value="ANK_REP_REGION"/>
    <property type="match status" value="3"/>
</dbReference>
<evidence type="ECO:0000259" key="4">
    <source>
        <dbReference type="Pfam" id="PF22939"/>
    </source>
</evidence>
<evidence type="ECO:0000259" key="5">
    <source>
        <dbReference type="Pfam" id="PF24883"/>
    </source>
</evidence>
<feature type="domain" description="GPI inositol-deacylase winged helix" evidence="4">
    <location>
        <begin position="642"/>
        <end position="719"/>
    </location>
</feature>
<dbReference type="InterPro" id="IPR056884">
    <property type="entry name" value="NPHP3-like_N"/>
</dbReference>
<dbReference type="SUPFAM" id="SSF48403">
    <property type="entry name" value="Ankyrin repeat"/>
    <property type="match status" value="3"/>
</dbReference>
<dbReference type="Pfam" id="PF24883">
    <property type="entry name" value="NPHP3_N"/>
    <property type="match status" value="1"/>
</dbReference>
<feature type="repeat" description="ANK" evidence="2">
    <location>
        <begin position="992"/>
        <end position="1024"/>
    </location>
</feature>
<dbReference type="Gene3D" id="1.25.40.20">
    <property type="entry name" value="Ankyrin repeat-containing domain"/>
    <property type="match status" value="3"/>
</dbReference>
<evidence type="ECO:0000313" key="7">
    <source>
        <dbReference type="Proteomes" id="UP001149163"/>
    </source>
</evidence>
<proteinExistence type="predicted"/>
<reference evidence="6" key="1">
    <citation type="submission" date="2022-11" db="EMBL/GenBank/DDBJ databases">
        <authorList>
            <person name="Petersen C."/>
        </authorList>
    </citation>
    <scope>NUCLEOTIDE SEQUENCE</scope>
    <source>
        <strain evidence="6">IBT 26290</strain>
    </source>
</reference>
<sequence length="1360" mass="148253">MLGRIKNKFPCHRRRKAAQTTATESKPQNGSTSPVTRPEKQEYSANPIEKPQAAQPEPPAQAETPQEADAPTESTGPTRDLWHDAFKQLPVAKQQKLRTMGFDRLSSGSVESDISELVSEVNKKQEECEKKFWRVPVGGEEIVLRNYTTKIVGWLEKAGDIAVQFAPPQASIPWQVLKSVMQIPVIEGEQMAALLGTTEKIVQIISRGQVYEQVYLPNTPGTPEDALSRNLQSCLLGIYSTSLDLLAESENLFSQNTARRTISAIVNPGKASGGLADLAEQEEELIRDVTACESRRSADADNRMIGMLDALNAPMTRMDEGISHLVQHMDEKRRIEMLEWISPIPFGKHHHNVKDKRTPGTGQWLLHHKDFCNWERKTGSALFVLQGTAGTGKTYLTSTVIDYLETFLTNPPKDEGFAFFYCDKNEPSRAQAQSILQSYVRQLSTTASNPESPQIKLQETYSENREKGSTFTLDQCKKQILASLGIYQKTTLVVDAMDECSPESRDELIEALKEFVAQSKKPVKIFISSRPDPDIQRQLEDAPGLSVDASDNQEDIRSYLQGQIDKFAKKAAFFGRLKADIVTRLLQRSQGMFQWAALQVHQIERCRTESSVWKRLENLPEDLHKAYDEVFTEIESLEEPDRTLSKRALLWVMCATTPLTSRQLLSAIRIKVDSAEDMPDLEDELDEAALLSLCNNFLVMDTQLKVWRFPHLSVREFLETKPDLTVPHAHCQAAAVSLVLLNNVKKEEDEDDEPASVDASYRTVEQIDISDFVHPLQKYARQSWAIHLPGAKQLERDLLAALLKKFLGSAMESSPQYKVWLSGFDDDRAGWRDSLSGWVNTELEPNSTSLFAMCLFSLDSILSDWWESAAIDISLANDNQHNLLAVAAIGGSSYICKTLINRGVPVNARFEGPVYGTPLVAAAHQGQTEIVELLLESGADINTVLSDSEGLFGNALSAAICSNNLDTVKYLLKAGAEVNVTFLRESYDQNEKLGSPLGRAASRPNTEILQCLMQAGADVNAPLKSHDYGSPLAVAARMGHLGNVKCLVEKGKADVNMHLQSGPWGSALEAAASSGELEIVKYLVERAGANVNMQLTSPRSDGSALAGAVDGWIEGRPEIVRYLVEEAGADVNLPLVTGSYGSVLAKAVSSGTAEGQLDLARYLLEAEADVNMLLQHGESGSALASAAGSGFDVEAVEFLLKAGADVNKPLPTGNFGNALIAAASGDNLDIVRCMVEAGADVNLSGLVGNYGSALAAAAAGSNLEMVEYLLEAGADVNLPLLSGKFGSALAAAAIGYDVEIVDLLLERGAEVNQSLPTGDYGSALAAAVSTGNADIVKSLVKAGAEVNIPLPEEMRTELDH</sequence>
<feature type="compositionally biased region" description="Polar residues" evidence="3">
    <location>
        <begin position="18"/>
        <end position="35"/>
    </location>
</feature>
<feature type="region of interest" description="Disordered" evidence="3">
    <location>
        <begin position="1"/>
        <end position="80"/>
    </location>
</feature>
<evidence type="ECO:0000256" key="3">
    <source>
        <dbReference type="SAM" id="MobiDB-lite"/>
    </source>
</evidence>
<evidence type="ECO:0008006" key="8">
    <source>
        <dbReference type="Google" id="ProtNLM"/>
    </source>
</evidence>
<dbReference type="OrthoDB" id="7464126at2759"/>
<dbReference type="GeneID" id="81422610"/>
<feature type="compositionally biased region" description="Low complexity" evidence="3">
    <location>
        <begin position="49"/>
        <end position="71"/>
    </location>
</feature>
<accession>A0A9W9IFD7</accession>
<dbReference type="InterPro" id="IPR027417">
    <property type="entry name" value="P-loop_NTPase"/>
</dbReference>
<comment type="caution">
    <text evidence="6">The sequence shown here is derived from an EMBL/GenBank/DDBJ whole genome shotgun (WGS) entry which is preliminary data.</text>
</comment>
<keyword evidence="2" id="KW-0040">ANK repeat</keyword>
<keyword evidence="1" id="KW-0677">Repeat</keyword>
<dbReference type="PROSITE" id="PS50088">
    <property type="entry name" value="ANK_REPEAT"/>
    <property type="match status" value="4"/>
</dbReference>
<feature type="repeat" description="ANK" evidence="2">
    <location>
        <begin position="917"/>
        <end position="946"/>
    </location>
</feature>
<feature type="repeat" description="ANK" evidence="2">
    <location>
        <begin position="1249"/>
        <end position="1277"/>
    </location>
</feature>
<dbReference type="InterPro" id="IPR054471">
    <property type="entry name" value="GPIID_WHD"/>
</dbReference>
<feature type="compositionally biased region" description="Basic residues" evidence="3">
    <location>
        <begin position="1"/>
        <end position="17"/>
    </location>
</feature>
<dbReference type="SMART" id="SM00248">
    <property type="entry name" value="ANK"/>
    <property type="match status" value="13"/>
</dbReference>
<evidence type="ECO:0000256" key="1">
    <source>
        <dbReference type="ARBA" id="ARBA00022737"/>
    </source>
</evidence>
<dbReference type="RefSeq" id="XP_056547040.1">
    <property type="nucleotide sequence ID" value="XM_056683434.1"/>
</dbReference>
<name>A0A9W9IFD7_9EURO</name>
<keyword evidence="7" id="KW-1185">Reference proteome</keyword>